<dbReference type="InterPro" id="IPR036565">
    <property type="entry name" value="Mur-like_cat_sf"/>
</dbReference>
<keyword evidence="16" id="KW-1185">Reference proteome</keyword>
<sequence>MRTQELFNYFLKTKKITTDTRNISKDCIFFALKGANFNGNQFAEMAIRNGALAAIVDEKEYENTSKNIFYVNDSLEALQDLARAYRNYLKIPFIGLTGSNGKTTTKELISSVLKEKYKVHFTFGNLNNHIGVPLTILSIPEGTEMGVIEMGANHKKEIELLCTIAQPNYGYITNFGKAHLEGFGGFEGVIRGKSELYDYLRNHEKIAFVNLDDPIQIEKTKDLEIISFGIEEGKYIISPIESNSDYIAVKFDETKIQTNLTGSYNFSNISCAIAIGKHFELSTEEIKRGLENYFPTNNRSQIIEREGYKIIMDAYNANPSSMEASLKNFSTFTGTKTVILGDMFELGETSDNEHLNIAKIALSYGFENIYLLGINFQKTDIQSDRIKKFENRNDFEDYVKSNFTYTDNILIKGSHGMRLDLLESIL</sequence>
<name>A0ABX7XC24_9FLAO</name>
<dbReference type="EC" id="6.3.2.10" evidence="10 11"/>
<dbReference type="SUPFAM" id="SSF53623">
    <property type="entry name" value="MurD-like peptide ligases, catalytic domain"/>
    <property type="match status" value="1"/>
</dbReference>
<keyword evidence="3 10" id="KW-0132">Cell division</keyword>
<proteinExistence type="inferred from homology"/>
<dbReference type="InterPro" id="IPR000713">
    <property type="entry name" value="Mur_ligase_N"/>
</dbReference>
<dbReference type="Proteomes" id="UP000672011">
    <property type="component" value="Chromosome"/>
</dbReference>
<evidence type="ECO:0000256" key="3">
    <source>
        <dbReference type="ARBA" id="ARBA00022618"/>
    </source>
</evidence>
<dbReference type="Pfam" id="PF08245">
    <property type="entry name" value="Mur_ligase_M"/>
    <property type="match status" value="1"/>
</dbReference>
<protein>
    <recommendedName>
        <fullName evidence="10 11">UDP-N-acetylmuramoyl-tripeptide--D-alanyl-D-alanine ligase</fullName>
        <ecNumber evidence="10 11">6.3.2.10</ecNumber>
    </recommendedName>
    <alternativeName>
        <fullName evidence="10">D-alanyl-D-alanine-adding enzyme</fullName>
    </alternativeName>
</protein>
<keyword evidence="5 10" id="KW-0067">ATP-binding</keyword>
<dbReference type="PANTHER" id="PTHR43024">
    <property type="entry name" value="UDP-N-ACETYLMURAMOYL-TRIPEPTIDE--D-ALANYL-D-ALANINE LIGASE"/>
    <property type="match status" value="1"/>
</dbReference>
<dbReference type="InterPro" id="IPR036615">
    <property type="entry name" value="Mur_ligase_C_dom_sf"/>
</dbReference>
<feature type="domain" description="Mur ligase central" evidence="14">
    <location>
        <begin position="97"/>
        <end position="275"/>
    </location>
</feature>
<comment type="catalytic activity">
    <reaction evidence="10 11">
        <text>D-alanyl-D-alanine + UDP-N-acetyl-alpha-D-muramoyl-L-alanyl-gamma-D-glutamyl-meso-2,6-diaminopimelate + ATP = UDP-N-acetyl-alpha-D-muramoyl-L-alanyl-gamma-D-glutamyl-meso-2,6-diaminopimeloyl-D-alanyl-D-alanine + ADP + phosphate + H(+)</text>
        <dbReference type="Rhea" id="RHEA:28374"/>
        <dbReference type="ChEBI" id="CHEBI:15378"/>
        <dbReference type="ChEBI" id="CHEBI:30616"/>
        <dbReference type="ChEBI" id="CHEBI:43474"/>
        <dbReference type="ChEBI" id="CHEBI:57822"/>
        <dbReference type="ChEBI" id="CHEBI:61386"/>
        <dbReference type="ChEBI" id="CHEBI:83905"/>
        <dbReference type="ChEBI" id="CHEBI:456216"/>
        <dbReference type="EC" id="6.3.2.10"/>
    </reaction>
</comment>
<evidence type="ECO:0000256" key="1">
    <source>
        <dbReference type="ARBA" id="ARBA00022490"/>
    </source>
</evidence>
<dbReference type="SUPFAM" id="SSF63418">
    <property type="entry name" value="MurE/MurF N-terminal domain"/>
    <property type="match status" value="1"/>
</dbReference>
<evidence type="ECO:0000259" key="12">
    <source>
        <dbReference type="Pfam" id="PF01225"/>
    </source>
</evidence>
<evidence type="ECO:0000256" key="10">
    <source>
        <dbReference type="HAMAP-Rule" id="MF_02019"/>
    </source>
</evidence>
<evidence type="ECO:0000313" key="15">
    <source>
        <dbReference type="EMBL" id="QTV05422.1"/>
    </source>
</evidence>
<comment type="subcellular location">
    <subcellularLocation>
        <location evidence="10 11">Cytoplasm</location>
    </subcellularLocation>
</comment>
<dbReference type="Gene3D" id="3.40.1390.10">
    <property type="entry name" value="MurE/MurF, N-terminal domain"/>
    <property type="match status" value="1"/>
</dbReference>
<dbReference type="Pfam" id="PF01225">
    <property type="entry name" value="Mur_ligase"/>
    <property type="match status" value="1"/>
</dbReference>
<dbReference type="SUPFAM" id="SSF53244">
    <property type="entry name" value="MurD-like peptide ligases, peptide-binding domain"/>
    <property type="match status" value="1"/>
</dbReference>
<dbReference type="HAMAP" id="MF_02019">
    <property type="entry name" value="MurF"/>
    <property type="match status" value="1"/>
</dbReference>
<keyword evidence="4 10" id="KW-0547">Nucleotide-binding</keyword>
<dbReference type="NCBIfam" id="TIGR01143">
    <property type="entry name" value="murF"/>
    <property type="match status" value="1"/>
</dbReference>
<dbReference type="InterPro" id="IPR013221">
    <property type="entry name" value="Mur_ligase_cen"/>
</dbReference>
<evidence type="ECO:0000259" key="13">
    <source>
        <dbReference type="Pfam" id="PF02875"/>
    </source>
</evidence>
<dbReference type="Gene3D" id="3.40.1190.10">
    <property type="entry name" value="Mur-like, catalytic domain"/>
    <property type="match status" value="1"/>
</dbReference>
<accession>A0ABX7XC24</accession>
<keyword evidence="9 10" id="KW-0961">Cell wall biogenesis/degradation</keyword>
<dbReference type="Gene3D" id="3.90.190.20">
    <property type="entry name" value="Mur ligase, C-terminal domain"/>
    <property type="match status" value="1"/>
</dbReference>
<dbReference type="InterPro" id="IPR051046">
    <property type="entry name" value="MurCDEF_CellWall_CoF430Synth"/>
</dbReference>
<evidence type="ECO:0000256" key="8">
    <source>
        <dbReference type="ARBA" id="ARBA00023306"/>
    </source>
</evidence>
<dbReference type="Pfam" id="PF02875">
    <property type="entry name" value="Mur_ligase_C"/>
    <property type="match status" value="1"/>
</dbReference>
<keyword evidence="1 10" id="KW-0963">Cytoplasm</keyword>
<dbReference type="GO" id="GO:0016874">
    <property type="term" value="F:ligase activity"/>
    <property type="evidence" value="ECO:0007669"/>
    <property type="project" value="UniProtKB-KW"/>
</dbReference>
<dbReference type="InterPro" id="IPR005863">
    <property type="entry name" value="UDP-N-AcMur_synth"/>
</dbReference>
<evidence type="ECO:0000256" key="5">
    <source>
        <dbReference type="ARBA" id="ARBA00022840"/>
    </source>
</evidence>
<organism evidence="15 16">
    <name type="scientific">Faecalibacter bovis</name>
    <dbReference type="NCBI Taxonomy" id="2898187"/>
    <lineage>
        <taxon>Bacteria</taxon>
        <taxon>Pseudomonadati</taxon>
        <taxon>Bacteroidota</taxon>
        <taxon>Flavobacteriia</taxon>
        <taxon>Flavobacteriales</taxon>
        <taxon>Weeksellaceae</taxon>
        <taxon>Faecalibacter</taxon>
    </lineage>
</organism>
<evidence type="ECO:0000256" key="4">
    <source>
        <dbReference type="ARBA" id="ARBA00022741"/>
    </source>
</evidence>
<keyword evidence="7 10" id="KW-0573">Peptidoglycan synthesis</keyword>
<dbReference type="PANTHER" id="PTHR43024:SF1">
    <property type="entry name" value="UDP-N-ACETYLMURAMOYL-TRIPEPTIDE--D-ALANYL-D-ALANINE LIGASE"/>
    <property type="match status" value="1"/>
</dbReference>
<dbReference type="InterPro" id="IPR004101">
    <property type="entry name" value="Mur_ligase_C"/>
</dbReference>
<reference evidence="16" key="2">
    <citation type="submission" date="2021-04" db="EMBL/GenBank/DDBJ databases">
        <title>Taxonomy of Flavobacteriaceae bacterium ZY171143.</title>
        <authorList>
            <person name="Li F."/>
        </authorList>
    </citation>
    <scope>NUCLEOTIDE SEQUENCE [LARGE SCALE GENOMIC DNA]</scope>
    <source>
        <strain evidence="16">ZY171143</strain>
    </source>
</reference>
<dbReference type="EMBL" id="CP072842">
    <property type="protein sequence ID" value="QTV05422.1"/>
    <property type="molecule type" value="Genomic_DNA"/>
</dbReference>
<evidence type="ECO:0000259" key="14">
    <source>
        <dbReference type="Pfam" id="PF08245"/>
    </source>
</evidence>
<comment type="function">
    <text evidence="10 11">Involved in cell wall formation. Catalyzes the final step in the synthesis of UDP-N-acetylmuramoyl-pentapeptide, the precursor of murein.</text>
</comment>
<keyword evidence="6 10" id="KW-0133">Cell shape</keyword>
<keyword evidence="8 10" id="KW-0131">Cell cycle</keyword>
<evidence type="ECO:0000256" key="7">
    <source>
        <dbReference type="ARBA" id="ARBA00022984"/>
    </source>
</evidence>
<comment type="similarity">
    <text evidence="10">Belongs to the MurCDEF family. MurF subfamily.</text>
</comment>
<evidence type="ECO:0000256" key="11">
    <source>
        <dbReference type="RuleBase" id="RU004136"/>
    </source>
</evidence>
<keyword evidence="2 10" id="KW-0436">Ligase</keyword>
<evidence type="ECO:0000256" key="2">
    <source>
        <dbReference type="ARBA" id="ARBA00022598"/>
    </source>
</evidence>
<evidence type="ECO:0000313" key="16">
    <source>
        <dbReference type="Proteomes" id="UP000672011"/>
    </source>
</evidence>
<dbReference type="RefSeq" id="WP_230476064.1">
    <property type="nucleotide sequence ID" value="NZ_CP072842.1"/>
</dbReference>
<evidence type="ECO:0000256" key="9">
    <source>
        <dbReference type="ARBA" id="ARBA00023316"/>
    </source>
</evidence>
<dbReference type="InterPro" id="IPR035911">
    <property type="entry name" value="MurE/MurF_N"/>
</dbReference>
<feature type="binding site" evidence="10">
    <location>
        <begin position="98"/>
        <end position="104"/>
    </location>
    <ligand>
        <name>ATP</name>
        <dbReference type="ChEBI" id="CHEBI:30616"/>
    </ligand>
</feature>
<gene>
    <name evidence="10 15" type="primary">murF</name>
    <name evidence="15" type="ORF">J9309_11700</name>
</gene>
<comment type="pathway">
    <text evidence="10 11">Cell wall biogenesis; peptidoglycan biosynthesis.</text>
</comment>
<feature type="domain" description="Mur ligase N-terminal catalytic" evidence="12">
    <location>
        <begin position="15"/>
        <end position="86"/>
    </location>
</feature>
<evidence type="ECO:0000256" key="6">
    <source>
        <dbReference type="ARBA" id="ARBA00022960"/>
    </source>
</evidence>
<feature type="domain" description="Mur ligase C-terminal" evidence="13">
    <location>
        <begin position="299"/>
        <end position="414"/>
    </location>
</feature>
<reference evidence="15 16" key="1">
    <citation type="journal article" date="2021" name="Int. J. Syst. Evol. Microbiol.">
        <title>Faecalibacter bovis sp. nov., isolated from cow faeces.</title>
        <authorList>
            <person name="Li F."/>
            <person name="Zhao W."/>
            <person name="Hong Q."/>
            <person name="Shao Q."/>
            <person name="Song J."/>
            <person name="Yang S."/>
        </authorList>
    </citation>
    <scope>NUCLEOTIDE SEQUENCE [LARGE SCALE GENOMIC DNA]</scope>
    <source>
        <strain evidence="15 16">ZY171143</strain>
    </source>
</reference>